<dbReference type="PANTHER" id="PTHR48105">
    <property type="entry name" value="THIOREDOXIN REDUCTASE 1-RELATED-RELATED"/>
    <property type="match status" value="1"/>
</dbReference>
<keyword evidence="2" id="KW-0285">Flavoprotein</keyword>
<dbReference type="AlphaFoldDB" id="A0A9X7Z837"/>
<dbReference type="PRINTS" id="PR00469">
    <property type="entry name" value="PNDRDTASEII"/>
</dbReference>
<accession>A0A9X7Z837</accession>
<evidence type="ECO:0000259" key="4">
    <source>
        <dbReference type="Pfam" id="PF00890"/>
    </source>
</evidence>
<name>A0A9X7Z837_9BACL</name>
<dbReference type="InterPro" id="IPR003953">
    <property type="entry name" value="FAD-dep_OxRdtase_2_FAD-bd"/>
</dbReference>
<dbReference type="GO" id="GO:0016491">
    <property type="term" value="F:oxidoreductase activity"/>
    <property type="evidence" value="ECO:0007669"/>
    <property type="project" value="UniProtKB-KW"/>
</dbReference>
<dbReference type="Proteomes" id="UP000663505">
    <property type="component" value="Chromosome"/>
</dbReference>
<reference evidence="5 6" key="1">
    <citation type="submission" date="2021-02" db="EMBL/GenBank/DDBJ databases">
        <title>Alicyclobacillus curvatus sp. nov. and Alicyclobacillus mengziensis sp. nov., two acidophilic bacteria isolated from acid mine drainage.</title>
        <authorList>
            <person name="Huang Y."/>
        </authorList>
    </citation>
    <scope>NUCLEOTIDE SEQUENCE [LARGE SCALE GENOMIC DNA]</scope>
    <source>
        <strain evidence="5 6">S30H14</strain>
    </source>
</reference>
<dbReference type="Gene3D" id="3.50.50.60">
    <property type="entry name" value="FAD/NAD(P)-binding domain"/>
    <property type="match status" value="1"/>
</dbReference>
<comment type="cofactor">
    <cofactor evidence="1">
        <name>FAD</name>
        <dbReference type="ChEBI" id="CHEBI:57692"/>
    </cofactor>
</comment>
<protein>
    <submittedName>
        <fullName evidence="5">FAD-binding protein</fullName>
    </submittedName>
</protein>
<dbReference type="SUPFAM" id="SSF51905">
    <property type="entry name" value="FAD/NAD(P)-binding domain"/>
    <property type="match status" value="1"/>
</dbReference>
<keyword evidence="6" id="KW-1185">Reference proteome</keyword>
<sequence length="191" mass="20465">MNQTDVLVIGAGVSGLSCALYTSKAGLNTVVLEHGESQLKSVKMVYNIPGIQEGISGAQWLESARTQVFNAGGSIHTGKVESLALTDQPYTVVTTDGRMWSAQYLVIAVNLGYPLLESLGFEVAINEHVPSKKIRKVLEVGYDGKSHQPGVFFAGLLTDVPSQTIIAAGQGAFVGVQIASDFLKRPFMWHD</sequence>
<organism evidence="5 6">
    <name type="scientific">Alicyclobacillus mengziensis</name>
    <dbReference type="NCBI Taxonomy" id="2931921"/>
    <lineage>
        <taxon>Bacteria</taxon>
        <taxon>Bacillati</taxon>
        <taxon>Bacillota</taxon>
        <taxon>Bacilli</taxon>
        <taxon>Bacillales</taxon>
        <taxon>Alicyclobacillaceae</taxon>
        <taxon>Alicyclobacillus</taxon>
    </lineage>
</organism>
<dbReference type="RefSeq" id="WP_206657149.1">
    <property type="nucleotide sequence ID" value="NZ_CP071182.1"/>
</dbReference>
<dbReference type="KEGG" id="afx:JZ786_01810"/>
<keyword evidence="3" id="KW-0560">Oxidoreductase</keyword>
<dbReference type="Pfam" id="PF00890">
    <property type="entry name" value="FAD_binding_2"/>
    <property type="match status" value="1"/>
</dbReference>
<proteinExistence type="predicted"/>
<dbReference type="EMBL" id="CP071182">
    <property type="protein sequence ID" value="QSO47806.1"/>
    <property type="molecule type" value="Genomic_DNA"/>
</dbReference>
<evidence type="ECO:0000256" key="2">
    <source>
        <dbReference type="ARBA" id="ARBA00022630"/>
    </source>
</evidence>
<feature type="domain" description="FAD-dependent oxidoreductase 2 FAD-binding" evidence="4">
    <location>
        <begin position="5"/>
        <end position="50"/>
    </location>
</feature>
<dbReference type="InterPro" id="IPR050097">
    <property type="entry name" value="Ferredoxin-NADP_redctase_2"/>
</dbReference>
<evidence type="ECO:0000313" key="6">
    <source>
        <dbReference type="Proteomes" id="UP000663505"/>
    </source>
</evidence>
<evidence type="ECO:0000256" key="3">
    <source>
        <dbReference type="ARBA" id="ARBA00023002"/>
    </source>
</evidence>
<evidence type="ECO:0000256" key="1">
    <source>
        <dbReference type="ARBA" id="ARBA00001974"/>
    </source>
</evidence>
<dbReference type="InterPro" id="IPR036188">
    <property type="entry name" value="FAD/NAD-bd_sf"/>
</dbReference>
<evidence type="ECO:0000313" key="5">
    <source>
        <dbReference type="EMBL" id="QSO47806.1"/>
    </source>
</evidence>
<gene>
    <name evidence="5" type="ORF">JZ786_01810</name>
</gene>